<dbReference type="PANTHER" id="PTHR43214">
    <property type="entry name" value="TWO-COMPONENT RESPONSE REGULATOR"/>
    <property type="match status" value="1"/>
</dbReference>
<evidence type="ECO:0000259" key="5">
    <source>
        <dbReference type="PROSITE" id="PS50043"/>
    </source>
</evidence>
<gene>
    <name evidence="7" type="ORF">C7S18_20925</name>
</gene>
<dbReference type="AlphaFoldDB" id="A0A2P1PXA7"/>
<proteinExistence type="predicted"/>
<evidence type="ECO:0000256" key="2">
    <source>
        <dbReference type="ARBA" id="ARBA00023125"/>
    </source>
</evidence>
<protein>
    <recommendedName>
        <fullName evidence="9">DNA-binding response regulator</fullName>
    </recommendedName>
</protein>
<dbReference type="InterPro" id="IPR039420">
    <property type="entry name" value="WalR-like"/>
</dbReference>
<dbReference type="KEGG" id="xba:C7S18_20925"/>
<dbReference type="EMBL" id="CP027860">
    <property type="protein sequence ID" value="AVP99483.1"/>
    <property type="molecule type" value="Genomic_DNA"/>
</dbReference>
<evidence type="ECO:0000256" key="4">
    <source>
        <dbReference type="PROSITE-ProRule" id="PRU00169"/>
    </source>
</evidence>
<reference evidence="7 8" key="1">
    <citation type="submission" date="2018-03" db="EMBL/GenBank/DDBJ databases">
        <title>Ahniella affigens gen. nov., sp. nov., a gammaproteobacterium isolated from sandy soil near a stream.</title>
        <authorList>
            <person name="Ko Y."/>
            <person name="Kim J.-H."/>
        </authorList>
    </citation>
    <scope>NUCLEOTIDE SEQUENCE [LARGE SCALE GENOMIC DNA]</scope>
    <source>
        <strain evidence="7 8">D13</strain>
    </source>
</reference>
<dbReference type="SUPFAM" id="SSF52172">
    <property type="entry name" value="CheY-like"/>
    <property type="match status" value="1"/>
</dbReference>
<keyword evidence="2" id="KW-0238">DNA-binding</keyword>
<keyword evidence="1" id="KW-0805">Transcription regulation</keyword>
<feature type="domain" description="Response regulatory" evidence="6">
    <location>
        <begin position="4"/>
        <end position="119"/>
    </location>
</feature>
<dbReference type="GO" id="GO:0000160">
    <property type="term" value="P:phosphorelay signal transduction system"/>
    <property type="evidence" value="ECO:0007669"/>
    <property type="project" value="InterPro"/>
</dbReference>
<dbReference type="PROSITE" id="PS50110">
    <property type="entry name" value="RESPONSE_REGULATORY"/>
    <property type="match status" value="1"/>
</dbReference>
<dbReference type="SUPFAM" id="SSF46894">
    <property type="entry name" value="C-terminal effector domain of the bipartite response regulators"/>
    <property type="match status" value="1"/>
</dbReference>
<sequence length="225" mass="24606">MKQRVAIIDDDSEVRHRIADLMADSDSYRLAWTAPNLQTARLMLSQPFDLLLLDLGLPDGRGSVLLPSIRALMPAALVLAFTIFDDEANVIEAIEAGVDGYLLKTADARVLVDALDSAARNECPISPAVAGFLFKRLRRQERAQPAAAQRPAPDSAHIMQLTARERDVLEALARGISYREAAEGLGMSVNTLSHHVKNLYPKLAATSRSEAIFHAVRDGIIRLDS</sequence>
<dbReference type="PRINTS" id="PR00038">
    <property type="entry name" value="HTHLUXR"/>
</dbReference>
<reference evidence="7 8" key="2">
    <citation type="submission" date="2018-03" db="EMBL/GenBank/DDBJ databases">
        <authorList>
            <person name="Keele B.F."/>
        </authorList>
    </citation>
    <scope>NUCLEOTIDE SEQUENCE [LARGE SCALE GENOMIC DNA]</scope>
    <source>
        <strain evidence="7 8">D13</strain>
    </source>
</reference>
<dbReference type="Pfam" id="PF00072">
    <property type="entry name" value="Response_reg"/>
    <property type="match status" value="1"/>
</dbReference>
<evidence type="ECO:0000259" key="6">
    <source>
        <dbReference type="PROSITE" id="PS50110"/>
    </source>
</evidence>
<evidence type="ECO:0008006" key="9">
    <source>
        <dbReference type="Google" id="ProtNLM"/>
    </source>
</evidence>
<dbReference type="InterPro" id="IPR001789">
    <property type="entry name" value="Sig_transdc_resp-reg_receiver"/>
</dbReference>
<keyword evidence="8" id="KW-1185">Reference proteome</keyword>
<feature type="domain" description="HTH luxR-type" evidence="5">
    <location>
        <begin position="154"/>
        <end position="219"/>
    </location>
</feature>
<dbReference type="RefSeq" id="WP_106893400.1">
    <property type="nucleotide sequence ID" value="NZ_CP027860.1"/>
</dbReference>
<name>A0A2P1PXA7_9GAMM</name>
<dbReference type="SMART" id="SM00421">
    <property type="entry name" value="HTH_LUXR"/>
    <property type="match status" value="1"/>
</dbReference>
<dbReference type="Gene3D" id="3.40.50.2300">
    <property type="match status" value="1"/>
</dbReference>
<dbReference type="OrthoDB" id="9796655at2"/>
<dbReference type="GO" id="GO:0003677">
    <property type="term" value="F:DNA binding"/>
    <property type="evidence" value="ECO:0007669"/>
    <property type="project" value="UniProtKB-KW"/>
</dbReference>
<dbReference type="PROSITE" id="PS50043">
    <property type="entry name" value="HTH_LUXR_2"/>
    <property type="match status" value="1"/>
</dbReference>
<dbReference type="PANTHER" id="PTHR43214:SF41">
    <property type="entry name" value="NITRATE_NITRITE RESPONSE REGULATOR PROTEIN NARP"/>
    <property type="match status" value="1"/>
</dbReference>
<keyword evidence="3" id="KW-0804">Transcription</keyword>
<dbReference type="SMART" id="SM00448">
    <property type="entry name" value="REC"/>
    <property type="match status" value="1"/>
</dbReference>
<dbReference type="GO" id="GO:0006355">
    <property type="term" value="P:regulation of DNA-templated transcription"/>
    <property type="evidence" value="ECO:0007669"/>
    <property type="project" value="InterPro"/>
</dbReference>
<evidence type="ECO:0000313" key="8">
    <source>
        <dbReference type="Proteomes" id="UP000241074"/>
    </source>
</evidence>
<keyword evidence="4" id="KW-0597">Phosphoprotein</keyword>
<evidence type="ECO:0000256" key="1">
    <source>
        <dbReference type="ARBA" id="ARBA00023015"/>
    </source>
</evidence>
<accession>A0A2P1PXA7</accession>
<dbReference type="InterPro" id="IPR000792">
    <property type="entry name" value="Tscrpt_reg_LuxR_C"/>
</dbReference>
<feature type="modified residue" description="4-aspartylphosphate" evidence="4">
    <location>
        <position position="54"/>
    </location>
</feature>
<evidence type="ECO:0000256" key="3">
    <source>
        <dbReference type="ARBA" id="ARBA00023163"/>
    </source>
</evidence>
<dbReference type="InterPro" id="IPR016032">
    <property type="entry name" value="Sig_transdc_resp-reg_C-effctor"/>
</dbReference>
<dbReference type="Proteomes" id="UP000241074">
    <property type="component" value="Chromosome"/>
</dbReference>
<evidence type="ECO:0000313" key="7">
    <source>
        <dbReference type="EMBL" id="AVP99483.1"/>
    </source>
</evidence>
<organism evidence="7 8">
    <name type="scientific">Ahniella affigens</name>
    <dbReference type="NCBI Taxonomy" id="2021234"/>
    <lineage>
        <taxon>Bacteria</taxon>
        <taxon>Pseudomonadati</taxon>
        <taxon>Pseudomonadota</taxon>
        <taxon>Gammaproteobacteria</taxon>
        <taxon>Lysobacterales</taxon>
        <taxon>Rhodanobacteraceae</taxon>
        <taxon>Ahniella</taxon>
    </lineage>
</organism>
<dbReference type="Pfam" id="PF00196">
    <property type="entry name" value="GerE"/>
    <property type="match status" value="1"/>
</dbReference>
<dbReference type="InterPro" id="IPR011006">
    <property type="entry name" value="CheY-like_superfamily"/>
</dbReference>